<dbReference type="AlphaFoldDB" id="A0AAD1URK3"/>
<feature type="domain" description="TAFII55 protein conserved region" evidence="7">
    <location>
        <begin position="13"/>
        <end position="229"/>
    </location>
</feature>
<dbReference type="PANTHER" id="PTHR12228">
    <property type="entry name" value="TRANSCRIPTION INITIATION FACTOR TFIID 55 KD SUBUNIT-RELATED"/>
    <property type="match status" value="1"/>
</dbReference>
<dbReference type="GO" id="GO:0051123">
    <property type="term" value="P:RNA polymerase II preinitiation complex assembly"/>
    <property type="evidence" value="ECO:0007669"/>
    <property type="project" value="TreeGrafter"/>
</dbReference>
<name>A0AAD1URK3_EUPCR</name>
<dbReference type="Proteomes" id="UP001295684">
    <property type="component" value="Unassembled WGS sequence"/>
</dbReference>
<protein>
    <recommendedName>
        <fullName evidence="7">TAFII55 protein conserved region domain-containing protein</fullName>
    </recommendedName>
</protein>
<reference evidence="8" key="1">
    <citation type="submission" date="2023-07" db="EMBL/GenBank/DDBJ databases">
        <authorList>
            <consortium name="AG Swart"/>
            <person name="Singh M."/>
            <person name="Singh A."/>
            <person name="Seah K."/>
            <person name="Emmerich C."/>
        </authorList>
    </citation>
    <scope>NUCLEOTIDE SEQUENCE</scope>
    <source>
        <strain evidence="8">DP1</strain>
    </source>
</reference>
<comment type="subcellular location">
    <subcellularLocation>
        <location evidence="1">Nucleus</location>
    </subcellularLocation>
</comment>
<evidence type="ECO:0000256" key="6">
    <source>
        <dbReference type="SAM" id="MobiDB-lite"/>
    </source>
</evidence>
<organism evidence="8 9">
    <name type="scientific">Euplotes crassus</name>
    <dbReference type="NCBI Taxonomy" id="5936"/>
    <lineage>
        <taxon>Eukaryota</taxon>
        <taxon>Sar</taxon>
        <taxon>Alveolata</taxon>
        <taxon>Ciliophora</taxon>
        <taxon>Intramacronucleata</taxon>
        <taxon>Spirotrichea</taxon>
        <taxon>Hypotrichia</taxon>
        <taxon>Euplotida</taxon>
        <taxon>Euplotidae</taxon>
        <taxon>Moneuplotes</taxon>
    </lineage>
</organism>
<evidence type="ECO:0000313" key="8">
    <source>
        <dbReference type="EMBL" id="CAI2371975.1"/>
    </source>
</evidence>
<evidence type="ECO:0000256" key="5">
    <source>
        <dbReference type="ARBA" id="ARBA00023242"/>
    </source>
</evidence>
<evidence type="ECO:0000256" key="1">
    <source>
        <dbReference type="ARBA" id="ARBA00004123"/>
    </source>
</evidence>
<keyword evidence="5" id="KW-0539">Nucleus</keyword>
<evidence type="ECO:0000256" key="2">
    <source>
        <dbReference type="ARBA" id="ARBA00009368"/>
    </source>
</evidence>
<accession>A0AAD1URK3</accession>
<feature type="region of interest" description="Disordered" evidence="6">
    <location>
        <begin position="272"/>
        <end position="301"/>
    </location>
</feature>
<keyword evidence="9" id="KW-1185">Reference proteome</keyword>
<comment type="similarity">
    <text evidence="2">Belongs to the TAF7 family.</text>
</comment>
<gene>
    <name evidence="8" type="ORF">ECRASSUSDP1_LOCUS13302</name>
</gene>
<dbReference type="GO" id="GO:0005669">
    <property type="term" value="C:transcription factor TFIID complex"/>
    <property type="evidence" value="ECO:0007669"/>
    <property type="project" value="InterPro"/>
</dbReference>
<comment type="caution">
    <text evidence="8">The sequence shown here is derived from an EMBL/GenBank/DDBJ whole genome shotgun (WGS) entry which is preliminary data.</text>
</comment>
<feature type="compositionally biased region" description="Low complexity" evidence="6">
    <location>
        <begin position="284"/>
        <end position="293"/>
    </location>
</feature>
<keyword evidence="4" id="KW-0804">Transcription</keyword>
<evidence type="ECO:0000259" key="7">
    <source>
        <dbReference type="SMART" id="SM01370"/>
    </source>
</evidence>
<dbReference type="InterPro" id="IPR037817">
    <property type="entry name" value="TAF7"/>
</dbReference>
<dbReference type="GO" id="GO:0016251">
    <property type="term" value="F:RNA polymerase II general transcription initiation factor activity"/>
    <property type="evidence" value="ECO:0007669"/>
    <property type="project" value="TreeGrafter"/>
</dbReference>
<dbReference type="EMBL" id="CAMPGE010013234">
    <property type="protein sequence ID" value="CAI2371975.1"/>
    <property type="molecule type" value="Genomic_DNA"/>
</dbReference>
<dbReference type="InterPro" id="IPR006751">
    <property type="entry name" value="TAFII55_prot_cons_reg"/>
</dbReference>
<dbReference type="SMART" id="SM01370">
    <property type="entry name" value="TAFII55_N"/>
    <property type="match status" value="1"/>
</dbReference>
<evidence type="ECO:0000313" key="9">
    <source>
        <dbReference type="Proteomes" id="UP001295684"/>
    </source>
</evidence>
<sequence>MEHKFGLDDEPERDKGFIIRIESPQLLEDIYKLMDHCDLFDEELDDELDITFEWLCFDPDKHHYGMLVMDCGTHGCKIGNKMYHATLCELPNISESFNTGDYSLLYKSSDIAQVMYVHSDYIEIPSVDGKQPDLDDAFKFIENLESHQKLTFDPLKNKKFYDSLVDPSECYENMFLLKDGLTKCTKDTYLKDFSTDRSKYRDDIIKVQKILNKSIKKHFNYSHVDVQESLLVFNPQGNLVDEIKLEGDCSTQSNGDSDQLLFNFKGEKIDSQISESNSDDETPSKASRTVKSSSRSKSKKK</sequence>
<keyword evidence="3" id="KW-0805">Transcription regulation</keyword>
<evidence type="ECO:0000256" key="4">
    <source>
        <dbReference type="ARBA" id="ARBA00023163"/>
    </source>
</evidence>
<evidence type="ECO:0000256" key="3">
    <source>
        <dbReference type="ARBA" id="ARBA00023015"/>
    </source>
</evidence>
<proteinExistence type="inferred from homology"/>
<dbReference type="PANTHER" id="PTHR12228:SF0">
    <property type="entry name" value="TATA-BOX BINDING PROTEIN ASSOCIATED FACTOR 7"/>
    <property type="match status" value="1"/>
</dbReference>
<dbReference type="Pfam" id="PF04658">
    <property type="entry name" value="TAFII55_N"/>
    <property type="match status" value="1"/>
</dbReference>